<organism evidence="5 6">
    <name type="scientific">Rhodococcus rhodnii</name>
    <dbReference type="NCBI Taxonomy" id="38312"/>
    <lineage>
        <taxon>Bacteria</taxon>
        <taxon>Bacillati</taxon>
        <taxon>Actinomycetota</taxon>
        <taxon>Actinomycetes</taxon>
        <taxon>Mycobacteriales</taxon>
        <taxon>Nocardiaceae</taxon>
        <taxon>Rhodococcus</taxon>
    </lineage>
</organism>
<dbReference type="GO" id="GO:0006654">
    <property type="term" value="P:phosphatidic acid biosynthetic process"/>
    <property type="evidence" value="ECO:0007669"/>
    <property type="project" value="TreeGrafter"/>
</dbReference>
<feature type="compositionally biased region" description="Basic and acidic residues" evidence="3">
    <location>
        <begin position="228"/>
        <end position="237"/>
    </location>
</feature>
<dbReference type="InterPro" id="IPR002123">
    <property type="entry name" value="Plipid/glycerol_acylTrfase"/>
</dbReference>
<dbReference type="SUPFAM" id="SSF69593">
    <property type="entry name" value="Glycerol-3-phosphate (1)-acyltransferase"/>
    <property type="match status" value="1"/>
</dbReference>
<dbReference type="GO" id="GO:0003841">
    <property type="term" value="F:1-acylglycerol-3-phosphate O-acyltransferase activity"/>
    <property type="evidence" value="ECO:0007669"/>
    <property type="project" value="TreeGrafter"/>
</dbReference>
<evidence type="ECO:0000313" key="5">
    <source>
        <dbReference type="EMBL" id="TXG89518.1"/>
    </source>
</evidence>
<gene>
    <name evidence="5" type="ORF">DW322_03860</name>
</gene>
<dbReference type="SMART" id="SM00563">
    <property type="entry name" value="PlsC"/>
    <property type="match status" value="1"/>
</dbReference>
<dbReference type="RefSeq" id="WP_010838108.1">
    <property type="nucleotide sequence ID" value="NZ_QRCM01000001.1"/>
</dbReference>
<dbReference type="Pfam" id="PF01553">
    <property type="entry name" value="Acyltransferase"/>
    <property type="match status" value="1"/>
</dbReference>
<evidence type="ECO:0000256" key="1">
    <source>
        <dbReference type="ARBA" id="ARBA00022679"/>
    </source>
</evidence>
<dbReference type="CDD" id="cd07989">
    <property type="entry name" value="LPLAT_AGPAT-like"/>
    <property type="match status" value="1"/>
</dbReference>
<keyword evidence="1 5" id="KW-0808">Transferase</keyword>
<feature type="region of interest" description="Disordered" evidence="3">
    <location>
        <begin position="220"/>
        <end position="265"/>
    </location>
</feature>
<comment type="caution">
    <text evidence="5">The sequence shown here is derived from an EMBL/GenBank/DDBJ whole genome shotgun (WGS) entry which is preliminary data.</text>
</comment>
<evidence type="ECO:0000256" key="2">
    <source>
        <dbReference type="ARBA" id="ARBA00023315"/>
    </source>
</evidence>
<dbReference type="PANTHER" id="PTHR10434">
    <property type="entry name" value="1-ACYL-SN-GLYCEROL-3-PHOSPHATE ACYLTRANSFERASE"/>
    <property type="match status" value="1"/>
</dbReference>
<proteinExistence type="predicted"/>
<dbReference type="AlphaFoldDB" id="A0A6P2CF19"/>
<evidence type="ECO:0000313" key="6">
    <source>
        <dbReference type="Proteomes" id="UP000471120"/>
    </source>
</evidence>
<reference evidence="5 6" key="1">
    <citation type="submission" date="2018-07" db="EMBL/GenBank/DDBJ databases">
        <title>Genome sequence of Rhodococcus rhodnii ATCC 35071 from Rhodnius prolixus.</title>
        <authorList>
            <person name="Patel V."/>
            <person name="Vogel K.J."/>
        </authorList>
    </citation>
    <scope>NUCLEOTIDE SEQUENCE [LARGE SCALE GENOMIC DNA]</scope>
    <source>
        <strain evidence="5 6">ATCC 35071</strain>
    </source>
</reference>
<dbReference type="PANTHER" id="PTHR10434:SF55">
    <property type="entry name" value="POSSIBLE ACYLTRANSFERASE"/>
    <property type="match status" value="1"/>
</dbReference>
<feature type="domain" description="Phospholipid/glycerol acyltransferase" evidence="4">
    <location>
        <begin position="36"/>
        <end position="150"/>
    </location>
</feature>
<evidence type="ECO:0000256" key="3">
    <source>
        <dbReference type="SAM" id="MobiDB-lite"/>
    </source>
</evidence>
<accession>A0A6P2CF19</accession>
<name>A0A6P2CF19_9NOCA</name>
<sequence>MRLYPAVEGTLRVVARVQGLQIAYAGLGNIPSRGGAVVAVNHTGYLDFLPMALAARGAQRRVRLMAKAEFADNAVLGVLMRGCGVIPVDRSAGADSYAAAVTALRGGDLVAVYPESTISRSFELETFKSGAARMALDAGVPIVPMIVWGAQRIASKGVPRSIGRHRYPIAVGVGDPIPPIGDPRALTGTLRRAMRSVLDEVQSGFDHPAGAPWVPARLGGSAPAPSCEDIRGTEHVDGSPGPGPGTMDGCAHPDPDSSPPMSTER</sequence>
<protein>
    <submittedName>
        <fullName evidence="5">1-acyl-sn-glycerol-3-phosphate acyltransferase</fullName>
    </submittedName>
</protein>
<dbReference type="EMBL" id="QRCM01000001">
    <property type="protein sequence ID" value="TXG89518.1"/>
    <property type="molecule type" value="Genomic_DNA"/>
</dbReference>
<evidence type="ECO:0000259" key="4">
    <source>
        <dbReference type="SMART" id="SM00563"/>
    </source>
</evidence>
<dbReference type="Proteomes" id="UP000471120">
    <property type="component" value="Unassembled WGS sequence"/>
</dbReference>
<dbReference type="GO" id="GO:0005886">
    <property type="term" value="C:plasma membrane"/>
    <property type="evidence" value="ECO:0007669"/>
    <property type="project" value="TreeGrafter"/>
</dbReference>
<keyword evidence="2 5" id="KW-0012">Acyltransferase</keyword>